<dbReference type="Proteomes" id="UP000037822">
    <property type="component" value="Unassembled WGS sequence"/>
</dbReference>
<gene>
    <name evidence="3" type="ORF">AE618_11045</name>
</gene>
<proteinExistence type="inferred from homology"/>
<dbReference type="SUPFAM" id="SSF75304">
    <property type="entry name" value="Amidase signature (AS) enzymes"/>
    <property type="match status" value="1"/>
</dbReference>
<comment type="similarity">
    <text evidence="1">Belongs to the amidase family.</text>
</comment>
<accession>A0A0N1F521</accession>
<dbReference type="Pfam" id="PF01425">
    <property type="entry name" value="Amidase"/>
    <property type="match status" value="1"/>
</dbReference>
<dbReference type="InterPro" id="IPR036928">
    <property type="entry name" value="AS_sf"/>
</dbReference>
<organism evidence="3 4">
    <name type="scientific">Bosea vaviloviae</name>
    <dbReference type="NCBI Taxonomy" id="1526658"/>
    <lineage>
        <taxon>Bacteria</taxon>
        <taxon>Pseudomonadati</taxon>
        <taxon>Pseudomonadota</taxon>
        <taxon>Alphaproteobacteria</taxon>
        <taxon>Hyphomicrobiales</taxon>
        <taxon>Boseaceae</taxon>
        <taxon>Bosea</taxon>
    </lineage>
</organism>
<name>A0A0N1F521_9HYPH</name>
<dbReference type="InterPro" id="IPR023631">
    <property type="entry name" value="Amidase_dom"/>
</dbReference>
<dbReference type="AlphaFoldDB" id="A0A0N1F521"/>
<dbReference type="PATRIC" id="fig|1526658.3.peg.2836"/>
<reference evidence="3 4" key="1">
    <citation type="submission" date="2015-07" db="EMBL/GenBank/DDBJ databases">
        <title>Whole genome sequencing of Bosea vaviloviae isolated from cave pool.</title>
        <authorList>
            <person name="Tan N.E.H."/>
            <person name="Lee Y.P."/>
            <person name="Gan H.M."/>
            <person name="Barton H."/>
            <person name="Savka M.A."/>
        </authorList>
    </citation>
    <scope>NUCLEOTIDE SEQUENCE [LARGE SCALE GENOMIC DNA]</scope>
    <source>
        <strain evidence="3 4">SD260</strain>
    </source>
</reference>
<evidence type="ECO:0000313" key="4">
    <source>
        <dbReference type="Proteomes" id="UP000037822"/>
    </source>
</evidence>
<sequence length="414" mass="42296">MQSLRDVISRIAGGEITPEAALALSAACIADSEPQIQAFASRPDALVPGIGPLAGIACGVKDIIDTADLPTQMGSSIYEGWRPRADAPIVMALKAAGATVAGKTHTTAFAFLDPAPTHNPHDLTASPGGSSAGSAAAVAAGMIPLALGTQTGGSVIRPAAYCGVAAIKPSYALLPMVGVKPFSWSLDTLGLMAAGADDVGLALAAITGRPELDATAASLSGLRIGIHEQAYAGAAEPASAAALRRFEQLAAAAGATLVPHDGSAALAEAFQSHGPLQDYEATQALAWEYAVHRDALPPKLRAYLDGARATTPRQYDEARRLSRRGRDAARGFFAEVDVVVSYAAPGEAPETLESTGDSRFNRLWTLLGVPCMTVPLMRGPRGLPATVQIIGGFGADDHVIAVAKGLEKLVAAGA</sequence>
<feature type="domain" description="Amidase" evidence="2">
    <location>
        <begin position="48"/>
        <end position="399"/>
    </location>
</feature>
<comment type="caution">
    <text evidence="3">The sequence shown here is derived from an EMBL/GenBank/DDBJ whole genome shotgun (WGS) entry which is preliminary data.</text>
</comment>
<dbReference type="Gene3D" id="3.90.1300.10">
    <property type="entry name" value="Amidase signature (AS) domain"/>
    <property type="match status" value="1"/>
</dbReference>
<dbReference type="PANTHER" id="PTHR11895:SF151">
    <property type="entry name" value="GLUTAMYL-TRNA(GLN) AMIDOTRANSFERASE SUBUNIT A"/>
    <property type="match status" value="1"/>
</dbReference>
<evidence type="ECO:0000313" key="3">
    <source>
        <dbReference type="EMBL" id="KPH80905.1"/>
    </source>
</evidence>
<dbReference type="RefSeq" id="WP_054209118.1">
    <property type="nucleotide sequence ID" value="NZ_LGSZ01000035.1"/>
</dbReference>
<dbReference type="EMBL" id="LGSZ01000035">
    <property type="protein sequence ID" value="KPH80905.1"/>
    <property type="molecule type" value="Genomic_DNA"/>
</dbReference>
<dbReference type="InterPro" id="IPR000120">
    <property type="entry name" value="Amidase"/>
</dbReference>
<dbReference type="OrthoDB" id="9777859at2"/>
<dbReference type="PANTHER" id="PTHR11895">
    <property type="entry name" value="TRANSAMIDASE"/>
    <property type="match status" value="1"/>
</dbReference>
<keyword evidence="4" id="KW-1185">Reference proteome</keyword>
<evidence type="ECO:0000259" key="2">
    <source>
        <dbReference type="Pfam" id="PF01425"/>
    </source>
</evidence>
<dbReference type="GO" id="GO:0003824">
    <property type="term" value="F:catalytic activity"/>
    <property type="evidence" value="ECO:0007669"/>
    <property type="project" value="InterPro"/>
</dbReference>
<protein>
    <submittedName>
        <fullName evidence="3">Amidase</fullName>
    </submittedName>
</protein>
<evidence type="ECO:0000256" key="1">
    <source>
        <dbReference type="ARBA" id="ARBA00009199"/>
    </source>
</evidence>